<feature type="region of interest" description="Disordered" evidence="2">
    <location>
        <begin position="1"/>
        <end position="71"/>
    </location>
</feature>
<evidence type="ECO:0000256" key="2">
    <source>
        <dbReference type="SAM" id="MobiDB-lite"/>
    </source>
</evidence>
<dbReference type="GeneID" id="20322847"/>
<dbReference type="EMBL" id="KL596849">
    <property type="protein sequence ID" value="KER23446.1"/>
    <property type="molecule type" value="Genomic_DNA"/>
</dbReference>
<evidence type="ECO:0008006" key="5">
    <source>
        <dbReference type="Google" id="ProtNLM"/>
    </source>
</evidence>
<dbReference type="PRINTS" id="PR01217">
    <property type="entry name" value="PRICHEXTENSN"/>
</dbReference>
<evidence type="ECO:0000313" key="4">
    <source>
        <dbReference type="Proteomes" id="UP000054324"/>
    </source>
</evidence>
<organism evidence="3 4">
    <name type="scientific">Opisthorchis viverrini</name>
    <name type="common">Southeast Asian liver fluke</name>
    <dbReference type="NCBI Taxonomy" id="6198"/>
    <lineage>
        <taxon>Eukaryota</taxon>
        <taxon>Metazoa</taxon>
        <taxon>Spiralia</taxon>
        <taxon>Lophotrochozoa</taxon>
        <taxon>Platyhelminthes</taxon>
        <taxon>Trematoda</taxon>
        <taxon>Digenea</taxon>
        <taxon>Opisthorchiida</taxon>
        <taxon>Opisthorchiata</taxon>
        <taxon>Opisthorchiidae</taxon>
        <taxon>Opisthorchis</taxon>
    </lineage>
</organism>
<keyword evidence="1" id="KW-0945">Host-virus interaction</keyword>
<protein>
    <recommendedName>
        <fullName evidence="5">Reverse transcriptase domain-containing protein</fullName>
    </recommendedName>
</protein>
<accession>A0A074Z8A8</accession>
<name>A0A074Z8A8_OPIVI</name>
<dbReference type="RefSeq" id="XP_009172803.1">
    <property type="nucleotide sequence ID" value="XM_009174539.1"/>
</dbReference>
<evidence type="ECO:0000313" key="3">
    <source>
        <dbReference type="EMBL" id="KER23446.1"/>
    </source>
</evidence>
<dbReference type="CTD" id="20322847"/>
<proteinExistence type="predicted"/>
<dbReference type="PANTHER" id="PTHR13037">
    <property type="entry name" value="FORMIN"/>
    <property type="match status" value="1"/>
</dbReference>
<reference evidence="3 4" key="1">
    <citation type="submission" date="2013-11" db="EMBL/GenBank/DDBJ databases">
        <title>Opisthorchis viverrini - life in the bile duct.</title>
        <authorList>
            <person name="Young N.D."/>
            <person name="Nagarajan N."/>
            <person name="Lin S.J."/>
            <person name="Korhonen P.K."/>
            <person name="Jex A.R."/>
            <person name="Hall R.S."/>
            <person name="Safavi-Hemami H."/>
            <person name="Kaewkong W."/>
            <person name="Bertrand D."/>
            <person name="Gao S."/>
            <person name="Seet Q."/>
            <person name="Wongkham S."/>
            <person name="Teh B.T."/>
            <person name="Wongkham C."/>
            <person name="Intapan P.M."/>
            <person name="Maleewong W."/>
            <person name="Yang X."/>
            <person name="Hu M."/>
            <person name="Wang Z."/>
            <person name="Hofmann A."/>
            <person name="Sternberg P.W."/>
            <person name="Tan P."/>
            <person name="Wang J."/>
            <person name="Gasser R.B."/>
        </authorList>
    </citation>
    <scope>NUCLEOTIDE SEQUENCE [LARGE SCALE GENOMIC DNA]</scope>
</reference>
<dbReference type="KEGG" id="ovi:T265_08668"/>
<evidence type="ECO:0000256" key="1">
    <source>
        <dbReference type="ARBA" id="ARBA00022581"/>
    </source>
</evidence>
<dbReference type="OrthoDB" id="10063195at2759"/>
<dbReference type="STRING" id="6198.A0A074Z8A8"/>
<dbReference type="PANTHER" id="PTHR13037:SF24">
    <property type="entry name" value="POLYCOMB PROTEIN PCL-RELATED"/>
    <property type="match status" value="1"/>
</dbReference>
<dbReference type="AlphaFoldDB" id="A0A074Z8A8"/>
<dbReference type="Proteomes" id="UP000054324">
    <property type="component" value="Unassembled WGS sequence"/>
</dbReference>
<sequence length="454" mass="50105">MPSSPPTPPPPPPAPSPPPPPPPPPTSPPPPPTSPPPPPPPPAPSPPPPPPPPPPPTSPPPPPPAPPPPPPTPPVPWSSGICPSVASWHRDTAASSVASGLRRLRDISIHLENCIPTPSSVGPLDTGQPQVVTDRWSRRLQLPSLQFAFLHQDGFLKAISLLHALFRHSSATSFNLCLVFVDISKAFDSLSHDIIIRSAEIFGASSGLVVNNSAFGKIVWDPSLPVRAHGSCVNTKEELVAAWSDSLHNRADHRGLRELAAWPLSNPWLVFLERVPPQIFIRGIRLRCKLLRMRHLKARQVKRECHFNEKSESYEQSYEWSRRKNRTEPTATFPLRRKSFCLATNASDEKSGLTVNDRGMILTVGWKNVSALDTRIFGGSGWESLESKHYCIIFWDVLISGGIKDASKSVKESNENHHFLDYSSPDLSLFKRLQCVPAVHQQLHWARRKPVRAR</sequence>
<keyword evidence="4" id="KW-1185">Reference proteome</keyword>
<dbReference type="SUPFAM" id="SSF101447">
    <property type="entry name" value="Formin homology 2 domain (FH2 domain)"/>
    <property type="match status" value="1"/>
</dbReference>
<gene>
    <name evidence="3" type="ORF">T265_08668</name>
</gene>